<protein>
    <submittedName>
        <fullName evidence="1">Uncharacterized protein</fullName>
    </submittedName>
</protein>
<organism evidence="1 2">
    <name type="scientific">Trachymyrmex septentrionalis</name>
    <dbReference type="NCBI Taxonomy" id="34720"/>
    <lineage>
        <taxon>Eukaryota</taxon>
        <taxon>Metazoa</taxon>
        <taxon>Ecdysozoa</taxon>
        <taxon>Arthropoda</taxon>
        <taxon>Hexapoda</taxon>
        <taxon>Insecta</taxon>
        <taxon>Pterygota</taxon>
        <taxon>Neoptera</taxon>
        <taxon>Endopterygota</taxon>
        <taxon>Hymenoptera</taxon>
        <taxon>Apocrita</taxon>
        <taxon>Aculeata</taxon>
        <taxon>Formicoidea</taxon>
        <taxon>Formicidae</taxon>
        <taxon>Myrmicinae</taxon>
        <taxon>Trachymyrmex</taxon>
    </lineage>
</organism>
<name>A0A195FD18_9HYME</name>
<evidence type="ECO:0000313" key="2">
    <source>
        <dbReference type="Proteomes" id="UP000078541"/>
    </source>
</evidence>
<dbReference type="AlphaFoldDB" id="A0A195FD18"/>
<dbReference type="EMBL" id="KQ981656">
    <property type="protein sequence ID" value="KYN38550.1"/>
    <property type="molecule type" value="Genomic_DNA"/>
</dbReference>
<reference evidence="1 2" key="1">
    <citation type="submission" date="2016-03" db="EMBL/GenBank/DDBJ databases">
        <title>Trachymyrmex septentrionalis WGS genome.</title>
        <authorList>
            <person name="Nygaard S."/>
            <person name="Hu H."/>
            <person name="Boomsma J."/>
            <person name="Zhang G."/>
        </authorList>
    </citation>
    <scope>NUCLEOTIDE SEQUENCE [LARGE SCALE GENOMIC DNA]</scope>
    <source>
        <strain evidence="1">Tsep2-gDNA-1</strain>
        <tissue evidence="1">Whole body</tissue>
    </source>
</reference>
<proteinExistence type="predicted"/>
<sequence>MLYRGCRRGTGCVAKHPVNLIRSRLGMRWHRGIYKPAPVHTILLFIPLRMLADSRVR</sequence>
<accession>A0A195FD18</accession>
<dbReference type="Proteomes" id="UP000078541">
    <property type="component" value="Unassembled WGS sequence"/>
</dbReference>
<gene>
    <name evidence="1" type="ORF">ALC56_07033</name>
</gene>
<evidence type="ECO:0000313" key="1">
    <source>
        <dbReference type="EMBL" id="KYN38550.1"/>
    </source>
</evidence>
<keyword evidence="2" id="KW-1185">Reference proteome</keyword>